<dbReference type="NCBIfam" id="NF038013">
    <property type="entry name" value="AceTr_1"/>
    <property type="match status" value="1"/>
</dbReference>
<comment type="caution">
    <text evidence="8">The sequence shown here is derived from an EMBL/GenBank/DDBJ whole genome shotgun (WGS) entry which is preliminary data.</text>
</comment>
<dbReference type="PANTHER" id="PTHR31123:SF1">
    <property type="entry name" value="ACCUMULATION OF DYADS PROTEIN 2-RELATED"/>
    <property type="match status" value="1"/>
</dbReference>
<dbReference type="InterPro" id="IPR051633">
    <property type="entry name" value="AceTr"/>
</dbReference>
<keyword evidence="3 7" id="KW-0812">Transmembrane</keyword>
<sequence>MNNASDDHDSEKGRIPVSHARKPSRIANPGPAGCFGFASTAFLLSLYNLNARGVHTPNVVVGMGVFAGGLVQLLAGMWEFPQGNLFGATVFSSFGAFWTSYATIFIPGPGILNAYQDQTELSNAIGLYLIVWFMVTVMFTIPVILRNLAFTVLLSTLAIAFLLLAIAEFTGMPSLAKAGGAFGIVTAVSAFYVGISGLLAAEETAFMRLPLGVR</sequence>
<dbReference type="GO" id="GO:0015123">
    <property type="term" value="F:acetate transmembrane transporter activity"/>
    <property type="evidence" value="ECO:0007669"/>
    <property type="project" value="TreeGrafter"/>
</dbReference>
<evidence type="ECO:0000256" key="5">
    <source>
        <dbReference type="ARBA" id="ARBA00023136"/>
    </source>
</evidence>
<dbReference type="Pfam" id="PF01184">
    <property type="entry name" value="Gpr1_Fun34_YaaH"/>
    <property type="match status" value="1"/>
</dbReference>
<feature type="compositionally biased region" description="Basic and acidic residues" evidence="6">
    <location>
        <begin position="1"/>
        <end position="14"/>
    </location>
</feature>
<feature type="region of interest" description="Disordered" evidence="6">
    <location>
        <begin position="1"/>
        <end position="25"/>
    </location>
</feature>
<accession>A0A9P3PF83</accession>
<keyword evidence="9" id="KW-1185">Reference proteome</keyword>
<feature type="transmembrane region" description="Helical" evidence="7">
    <location>
        <begin position="125"/>
        <end position="145"/>
    </location>
</feature>
<dbReference type="OrthoDB" id="3648309at2759"/>
<keyword evidence="5 7" id="KW-0472">Membrane</keyword>
<feature type="transmembrane region" description="Helical" evidence="7">
    <location>
        <begin position="85"/>
        <end position="105"/>
    </location>
</feature>
<organism evidence="8 9">
    <name type="scientific">Lyophyllum shimeji</name>
    <name type="common">Hon-shimeji</name>
    <name type="synonym">Tricholoma shimeji</name>
    <dbReference type="NCBI Taxonomy" id="47721"/>
    <lineage>
        <taxon>Eukaryota</taxon>
        <taxon>Fungi</taxon>
        <taxon>Dikarya</taxon>
        <taxon>Basidiomycota</taxon>
        <taxon>Agaricomycotina</taxon>
        <taxon>Agaricomycetes</taxon>
        <taxon>Agaricomycetidae</taxon>
        <taxon>Agaricales</taxon>
        <taxon>Tricholomatineae</taxon>
        <taxon>Lyophyllaceae</taxon>
        <taxon>Lyophyllum</taxon>
    </lineage>
</organism>
<evidence type="ECO:0000256" key="1">
    <source>
        <dbReference type="ARBA" id="ARBA00004141"/>
    </source>
</evidence>
<dbReference type="GO" id="GO:0005886">
    <property type="term" value="C:plasma membrane"/>
    <property type="evidence" value="ECO:0007669"/>
    <property type="project" value="TreeGrafter"/>
</dbReference>
<keyword evidence="4 7" id="KW-1133">Transmembrane helix</keyword>
<evidence type="ECO:0000256" key="4">
    <source>
        <dbReference type="ARBA" id="ARBA00022989"/>
    </source>
</evidence>
<evidence type="ECO:0000256" key="6">
    <source>
        <dbReference type="SAM" id="MobiDB-lite"/>
    </source>
</evidence>
<gene>
    <name evidence="8" type="ORF">LshimejAT787_0112650</name>
</gene>
<dbReference type="PANTHER" id="PTHR31123">
    <property type="entry name" value="ACCUMULATION OF DYADS PROTEIN 2-RELATED"/>
    <property type="match status" value="1"/>
</dbReference>
<comment type="subcellular location">
    <subcellularLocation>
        <location evidence="1">Membrane</location>
        <topology evidence="1">Multi-pass membrane protein</topology>
    </subcellularLocation>
</comment>
<evidence type="ECO:0000256" key="3">
    <source>
        <dbReference type="ARBA" id="ARBA00022692"/>
    </source>
</evidence>
<comment type="similarity">
    <text evidence="2">Belongs to the acetate uptake transporter (AceTr) (TC 2.A.96) family.</text>
</comment>
<dbReference type="Proteomes" id="UP001063166">
    <property type="component" value="Unassembled WGS sequence"/>
</dbReference>
<name>A0A9P3PF83_LYOSH</name>
<proteinExistence type="inferred from homology"/>
<dbReference type="InterPro" id="IPR000791">
    <property type="entry name" value="Gpr1/Fun34/SatP-like"/>
</dbReference>
<reference evidence="8" key="1">
    <citation type="submission" date="2022-07" db="EMBL/GenBank/DDBJ databases">
        <title>The genome of Lyophyllum shimeji provides insight into the initial evolution of ectomycorrhizal fungal genome.</title>
        <authorList>
            <person name="Kobayashi Y."/>
            <person name="Shibata T."/>
            <person name="Hirakawa H."/>
            <person name="Shigenobu S."/>
            <person name="Nishiyama T."/>
            <person name="Yamada A."/>
            <person name="Hasebe M."/>
            <person name="Kawaguchi M."/>
        </authorList>
    </citation>
    <scope>NUCLEOTIDE SEQUENCE</scope>
    <source>
        <strain evidence="8">AT787</strain>
    </source>
</reference>
<dbReference type="EMBL" id="BRPK01000001">
    <property type="protein sequence ID" value="GLB34381.1"/>
    <property type="molecule type" value="Genomic_DNA"/>
</dbReference>
<feature type="transmembrane region" description="Helical" evidence="7">
    <location>
        <begin position="26"/>
        <end position="47"/>
    </location>
</feature>
<protein>
    <submittedName>
        <fullName evidence="8">GPR1/FUN34/yaaH family protein</fullName>
    </submittedName>
</protein>
<evidence type="ECO:0000313" key="8">
    <source>
        <dbReference type="EMBL" id="GLB34381.1"/>
    </source>
</evidence>
<evidence type="ECO:0000256" key="2">
    <source>
        <dbReference type="ARBA" id="ARBA00005587"/>
    </source>
</evidence>
<evidence type="ECO:0000313" key="9">
    <source>
        <dbReference type="Proteomes" id="UP001063166"/>
    </source>
</evidence>
<evidence type="ECO:0000256" key="7">
    <source>
        <dbReference type="SAM" id="Phobius"/>
    </source>
</evidence>
<feature type="transmembrane region" description="Helical" evidence="7">
    <location>
        <begin position="152"/>
        <end position="172"/>
    </location>
</feature>
<feature type="transmembrane region" description="Helical" evidence="7">
    <location>
        <begin position="178"/>
        <end position="201"/>
    </location>
</feature>
<feature type="transmembrane region" description="Helical" evidence="7">
    <location>
        <begin position="59"/>
        <end position="78"/>
    </location>
</feature>
<dbReference type="AlphaFoldDB" id="A0A9P3PF83"/>